<dbReference type="PANTHER" id="PTHR10587">
    <property type="entry name" value="GLYCOSYL TRANSFERASE-RELATED"/>
    <property type="match status" value="1"/>
</dbReference>
<organism evidence="4 5">
    <name type="scientific">Nonomuraea maheshkhaliensis</name>
    <dbReference type="NCBI Taxonomy" id="419590"/>
    <lineage>
        <taxon>Bacteria</taxon>
        <taxon>Bacillati</taxon>
        <taxon>Actinomycetota</taxon>
        <taxon>Actinomycetes</taxon>
        <taxon>Streptosporangiales</taxon>
        <taxon>Streptosporangiaceae</taxon>
        <taxon>Nonomuraea</taxon>
    </lineage>
</organism>
<comment type="caution">
    <text evidence="4">The sequence shown here is derived from an EMBL/GenBank/DDBJ whole genome shotgun (WGS) entry which is preliminary data.</text>
</comment>
<keyword evidence="1" id="KW-0479">Metal-binding</keyword>
<dbReference type="Pfam" id="PF01522">
    <property type="entry name" value="Polysacc_deac_1"/>
    <property type="match status" value="1"/>
</dbReference>
<accession>A0ABN2F0N2</accession>
<evidence type="ECO:0000256" key="2">
    <source>
        <dbReference type="ARBA" id="ARBA00022801"/>
    </source>
</evidence>
<gene>
    <name evidence="4" type="ORF">GCM10009733_022220</name>
</gene>
<dbReference type="CDD" id="cd10954">
    <property type="entry name" value="CE4_CtAXE_like"/>
    <property type="match status" value="1"/>
</dbReference>
<dbReference type="InterPro" id="IPR002509">
    <property type="entry name" value="NODB_dom"/>
</dbReference>
<dbReference type="InterPro" id="IPR050248">
    <property type="entry name" value="Polysacc_deacetylase_ArnD"/>
</dbReference>
<dbReference type="EMBL" id="BAAAMU010000012">
    <property type="protein sequence ID" value="GAA1625085.1"/>
    <property type="molecule type" value="Genomic_DNA"/>
</dbReference>
<protein>
    <recommendedName>
        <fullName evidence="3">NodB homology domain-containing protein</fullName>
    </recommendedName>
</protein>
<evidence type="ECO:0000313" key="4">
    <source>
        <dbReference type="EMBL" id="GAA1625085.1"/>
    </source>
</evidence>
<dbReference type="PROSITE" id="PS51677">
    <property type="entry name" value="NODB"/>
    <property type="match status" value="1"/>
</dbReference>
<sequence>MAAAALSVTVREAWAKATGAVEVVGAASLTPVLAAINGATAEQARPVDCRRAKCVALTFDDGPGKYTDALLRHLAAYRARATFFVVGQNVAASPGVVRRTYAAGHEIGSHTWSHPDLTKLSAVRVRSQLARTDQAIKAAIGVRPKLLRPPYGAFNTAVRLQTRRPIVMWSLDTLDWRLRDSAKVARKTLRSVRPGSVILFHDIHPSTVRAMPRVLRGLSKRGYRFVTVSQLYGGHPPRLVYGAQ</sequence>
<dbReference type="Proteomes" id="UP001500064">
    <property type="component" value="Unassembled WGS sequence"/>
</dbReference>
<dbReference type="PANTHER" id="PTHR10587:SF133">
    <property type="entry name" value="CHITIN DEACETYLASE 1-RELATED"/>
    <property type="match status" value="1"/>
</dbReference>
<proteinExistence type="predicted"/>
<dbReference type="InterPro" id="IPR011330">
    <property type="entry name" value="Glyco_hydro/deAcase_b/a-brl"/>
</dbReference>
<keyword evidence="2" id="KW-0378">Hydrolase</keyword>
<evidence type="ECO:0000256" key="1">
    <source>
        <dbReference type="ARBA" id="ARBA00022723"/>
    </source>
</evidence>
<keyword evidence="5" id="KW-1185">Reference proteome</keyword>
<dbReference type="SUPFAM" id="SSF88713">
    <property type="entry name" value="Glycoside hydrolase/deacetylase"/>
    <property type="match status" value="1"/>
</dbReference>
<name>A0ABN2F0N2_9ACTN</name>
<evidence type="ECO:0000259" key="3">
    <source>
        <dbReference type="PROSITE" id="PS51677"/>
    </source>
</evidence>
<dbReference type="Gene3D" id="3.20.20.370">
    <property type="entry name" value="Glycoside hydrolase/deacetylase"/>
    <property type="match status" value="1"/>
</dbReference>
<reference evidence="4 5" key="1">
    <citation type="journal article" date="2019" name="Int. J. Syst. Evol. Microbiol.">
        <title>The Global Catalogue of Microorganisms (GCM) 10K type strain sequencing project: providing services to taxonomists for standard genome sequencing and annotation.</title>
        <authorList>
            <consortium name="The Broad Institute Genomics Platform"/>
            <consortium name="The Broad Institute Genome Sequencing Center for Infectious Disease"/>
            <person name="Wu L."/>
            <person name="Ma J."/>
        </authorList>
    </citation>
    <scope>NUCLEOTIDE SEQUENCE [LARGE SCALE GENOMIC DNA]</scope>
    <source>
        <strain evidence="4 5">JCM 13929</strain>
    </source>
</reference>
<feature type="domain" description="NodB homology" evidence="3">
    <location>
        <begin position="53"/>
        <end position="226"/>
    </location>
</feature>
<evidence type="ECO:0000313" key="5">
    <source>
        <dbReference type="Proteomes" id="UP001500064"/>
    </source>
</evidence>